<accession>A0A7J8CSF6</accession>
<dbReference type="GO" id="GO:0007411">
    <property type="term" value="P:axon guidance"/>
    <property type="evidence" value="ECO:0007669"/>
    <property type="project" value="TreeGrafter"/>
</dbReference>
<reference evidence="10 11" key="1">
    <citation type="journal article" date="2020" name="Nature">
        <title>Six reference-quality genomes reveal evolution of bat adaptations.</title>
        <authorList>
            <person name="Jebb D."/>
            <person name="Huang Z."/>
            <person name="Pippel M."/>
            <person name="Hughes G.M."/>
            <person name="Lavrichenko K."/>
            <person name="Devanna P."/>
            <person name="Winkler S."/>
            <person name="Jermiin L.S."/>
            <person name="Skirmuntt E.C."/>
            <person name="Katzourakis A."/>
            <person name="Burkitt-Gray L."/>
            <person name="Ray D.A."/>
            <person name="Sullivan K.A.M."/>
            <person name="Roscito J.G."/>
            <person name="Kirilenko B.M."/>
            <person name="Davalos L.M."/>
            <person name="Corthals A.P."/>
            <person name="Power M.L."/>
            <person name="Jones G."/>
            <person name="Ransome R.D."/>
            <person name="Dechmann D.K.N."/>
            <person name="Locatelli A.G."/>
            <person name="Puechmaille S.J."/>
            <person name="Fedrigo O."/>
            <person name="Jarvis E.D."/>
            <person name="Hiller M."/>
            <person name="Vernes S.C."/>
            <person name="Myers E.W."/>
            <person name="Teeling E.C."/>
        </authorList>
    </citation>
    <scope>NUCLEOTIDE SEQUENCE [LARGE SCALE GENOMIC DNA]</scope>
    <source>
        <strain evidence="10">MMolMol1</strain>
        <tissue evidence="10">Muscle</tissue>
    </source>
</reference>
<organism evidence="10 11">
    <name type="scientific">Molossus molossus</name>
    <name type="common">Pallas' mastiff bat</name>
    <name type="synonym">Vespertilio molossus</name>
    <dbReference type="NCBI Taxonomy" id="27622"/>
    <lineage>
        <taxon>Eukaryota</taxon>
        <taxon>Metazoa</taxon>
        <taxon>Chordata</taxon>
        <taxon>Craniata</taxon>
        <taxon>Vertebrata</taxon>
        <taxon>Euteleostomi</taxon>
        <taxon>Mammalia</taxon>
        <taxon>Eutheria</taxon>
        <taxon>Laurasiatheria</taxon>
        <taxon>Chiroptera</taxon>
        <taxon>Yangochiroptera</taxon>
        <taxon>Molossidae</taxon>
        <taxon>Molossus</taxon>
    </lineage>
</organism>
<keyword evidence="5 8" id="KW-0472">Membrane</keyword>
<evidence type="ECO:0000256" key="6">
    <source>
        <dbReference type="ARBA" id="ARBA00023157"/>
    </source>
</evidence>
<protein>
    <submittedName>
        <fullName evidence="10">Neurofascin</fullName>
    </submittedName>
</protein>
<feature type="compositionally biased region" description="Polar residues" evidence="7">
    <location>
        <begin position="254"/>
        <end position="267"/>
    </location>
</feature>
<dbReference type="InterPro" id="IPR026966">
    <property type="entry name" value="Neurofascin/L1/NrCAM_C"/>
</dbReference>
<dbReference type="PROSITE" id="PS50853">
    <property type="entry name" value="FN3"/>
    <property type="match status" value="2"/>
</dbReference>
<feature type="domain" description="Fibronectin type-III" evidence="9">
    <location>
        <begin position="1"/>
        <end position="80"/>
    </location>
</feature>
<dbReference type="GO" id="GO:0005886">
    <property type="term" value="C:plasma membrane"/>
    <property type="evidence" value="ECO:0007669"/>
    <property type="project" value="TreeGrafter"/>
</dbReference>
<dbReference type="GO" id="GO:0098632">
    <property type="term" value="F:cell-cell adhesion mediator activity"/>
    <property type="evidence" value="ECO:0007669"/>
    <property type="project" value="TreeGrafter"/>
</dbReference>
<evidence type="ECO:0000256" key="1">
    <source>
        <dbReference type="ARBA" id="ARBA00004167"/>
    </source>
</evidence>
<evidence type="ECO:0000256" key="5">
    <source>
        <dbReference type="ARBA" id="ARBA00023136"/>
    </source>
</evidence>
<dbReference type="Pfam" id="PF00041">
    <property type="entry name" value="fn3"/>
    <property type="match status" value="1"/>
</dbReference>
<dbReference type="FunFam" id="2.60.40.10:FF:001360">
    <property type="entry name" value="neurofascin isoform X1"/>
    <property type="match status" value="1"/>
</dbReference>
<comment type="similarity">
    <text evidence="2">Belongs to the immunoglobulin superfamily. L1/neurofascin/NgCAM family.</text>
</comment>
<keyword evidence="3 8" id="KW-0812">Transmembrane</keyword>
<dbReference type="Proteomes" id="UP000550707">
    <property type="component" value="Unassembled WGS sequence"/>
</dbReference>
<name>A0A7J8CSF6_MOLMO</name>
<dbReference type="GO" id="GO:0030424">
    <property type="term" value="C:axon"/>
    <property type="evidence" value="ECO:0007669"/>
    <property type="project" value="TreeGrafter"/>
</dbReference>
<dbReference type="SMART" id="SM00060">
    <property type="entry name" value="FN3"/>
    <property type="match status" value="2"/>
</dbReference>
<dbReference type="Pfam" id="PF13882">
    <property type="entry name" value="Bravo_FIGEY"/>
    <property type="match status" value="1"/>
</dbReference>
<feature type="region of interest" description="Disordered" evidence="7">
    <location>
        <begin position="224"/>
        <end position="323"/>
    </location>
</feature>
<proteinExistence type="inferred from homology"/>
<dbReference type="AlphaFoldDB" id="A0A7J8CSF6"/>
<keyword evidence="11" id="KW-1185">Reference proteome</keyword>
<dbReference type="PANTHER" id="PTHR44170">
    <property type="entry name" value="PROTEIN SIDEKICK"/>
    <property type="match status" value="1"/>
</dbReference>
<evidence type="ECO:0000259" key="9">
    <source>
        <dbReference type="PROSITE" id="PS50853"/>
    </source>
</evidence>
<dbReference type="EMBL" id="JACASF010000020">
    <property type="protein sequence ID" value="KAF6413817.1"/>
    <property type="molecule type" value="Genomic_DNA"/>
</dbReference>
<dbReference type="InterPro" id="IPR013783">
    <property type="entry name" value="Ig-like_fold"/>
</dbReference>
<evidence type="ECO:0000313" key="11">
    <source>
        <dbReference type="Proteomes" id="UP000550707"/>
    </source>
</evidence>
<dbReference type="GO" id="GO:0007420">
    <property type="term" value="P:brain development"/>
    <property type="evidence" value="ECO:0007669"/>
    <property type="project" value="TreeGrafter"/>
</dbReference>
<gene>
    <name evidence="10" type="ORF">HJG59_013020</name>
</gene>
<dbReference type="PANTHER" id="PTHR44170:SF12">
    <property type="entry name" value="NEUROFASCIN"/>
    <property type="match status" value="1"/>
</dbReference>
<feature type="domain" description="Fibronectin type-III" evidence="9">
    <location>
        <begin position="84"/>
        <end position="180"/>
    </location>
</feature>
<dbReference type="InterPro" id="IPR036116">
    <property type="entry name" value="FN3_sf"/>
</dbReference>
<dbReference type="FunFam" id="2.60.40.10:FF:000574">
    <property type="entry name" value="neurofascin isoform X1"/>
    <property type="match status" value="1"/>
</dbReference>
<dbReference type="InterPro" id="IPR003961">
    <property type="entry name" value="FN3_dom"/>
</dbReference>
<comment type="caution">
    <text evidence="10">The sequence shown here is derived from an EMBL/GenBank/DDBJ whole genome shotgun (WGS) entry which is preliminary data.</text>
</comment>
<dbReference type="CDD" id="cd00063">
    <property type="entry name" value="FN3"/>
    <property type="match status" value="2"/>
</dbReference>
<evidence type="ECO:0000256" key="2">
    <source>
        <dbReference type="ARBA" id="ARBA00008588"/>
    </source>
</evidence>
<keyword evidence="4 8" id="KW-1133">Transmembrane helix</keyword>
<keyword evidence="6" id="KW-1015">Disulfide bond</keyword>
<evidence type="ECO:0000256" key="7">
    <source>
        <dbReference type="SAM" id="MobiDB-lite"/>
    </source>
</evidence>
<comment type="subcellular location">
    <subcellularLocation>
        <location evidence="1">Membrane</location>
        <topology evidence="1">Single-pass membrane protein</topology>
    </subcellularLocation>
</comment>
<dbReference type="SUPFAM" id="SSF49265">
    <property type="entry name" value="Fibronectin type III"/>
    <property type="match status" value="1"/>
</dbReference>
<evidence type="ECO:0000313" key="10">
    <source>
        <dbReference type="EMBL" id="KAF6413817.1"/>
    </source>
</evidence>
<feature type="compositionally biased region" description="Acidic residues" evidence="7">
    <location>
        <begin position="237"/>
        <end position="248"/>
    </location>
</feature>
<evidence type="ECO:0000256" key="4">
    <source>
        <dbReference type="ARBA" id="ARBA00022989"/>
    </source>
</evidence>
<feature type="transmembrane region" description="Helical" evidence="8">
    <location>
        <begin position="193"/>
        <end position="214"/>
    </location>
</feature>
<sequence length="323" mass="36233">MEITWTPMNATSAFGPNLRYIVKWRRRETRETWNNATVWGSRYVVGQTPVYVPYEIRVQAENDFGKGPEPDTVIGYSGEDLPSAPRRFRVRQPNPQTINLEWDHPEHPNGILTGYSLRYVPFNGTKVGKQMVENFSPNQTKFTVQRADPVSRYRFTLSARTQVGSGEAVTEESPASPNEAYTNNRAYVTTQGWFIGLMCAIALLVLILLIVCFIKRSRGGKYPVREKKDVPLGPEDPKEEDGSFDYSDEDNKPLQGSQTSLDGTIKQQESDDSLVDYGEGGEGQFNEDGSFIGQYTVKKDKEETEGNESSEATSPVNAIYSLA</sequence>
<evidence type="ECO:0000256" key="3">
    <source>
        <dbReference type="ARBA" id="ARBA00022692"/>
    </source>
</evidence>
<evidence type="ECO:0000256" key="8">
    <source>
        <dbReference type="SAM" id="Phobius"/>
    </source>
</evidence>
<dbReference type="Gene3D" id="2.60.40.10">
    <property type="entry name" value="Immunoglobulins"/>
    <property type="match status" value="2"/>
</dbReference>